<reference evidence="1" key="1">
    <citation type="journal article" date="2020" name="Fungal Divers.">
        <title>Resolving the Mortierellaceae phylogeny through synthesis of multi-gene phylogenetics and phylogenomics.</title>
        <authorList>
            <person name="Vandepol N."/>
            <person name="Liber J."/>
            <person name="Desiro A."/>
            <person name="Na H."/>
            <person name="Kennedy M."/>
            <person name="Barry K."/>
            <person name="Grigoriev I.V."/>
            <person name="Miller A.N."/>
            <person name="O'Donnell K."/>
            <person name="Stajich J.E."/>
            <person name="Bonito G."/>
        </authorList>
    </citation>
    <scope>NUCLEOTIDE SEQUENCE</scope>
    <source>
        <strain evidence="1">REB-010B</strain>
    </source>
</reference>
<proteinExistence type="predicted"/>
<dbReference type="AlphaFoldDB" id="A0A9P6UXP6"/>
<keyword evidence="2" id="KW-1185">Reference proteome</keyword>
<dbReference type="Proteomes" id="UP000738325">
    <property type="component" value="Unassembled WGS sequence"/>
</dbReference>
<dbReference type="EMBL" id="JAAAIP010000144">
    <property type="protein sequence ID" value="KAG0324559.1"/>
    <property type="molecule type" value="Genomic_DNA"/>
</dbReference>
<accession>A0A9P6UXP6</accession>
<comment type="caution">
    <text evidence="1">The sequence shown here is derived from an EMBL/GenBank/DDBJ whole genome shotgun (WGS) entry which is preliminary data.</text>
</comment>
<name>A0A9P6UXP6_9FUNG</name>
<dbReference type="OrthoDB" id="10020333at2759"/>
<evidence type="ECO:0000313" key="2">
    <source>
        <dbReference type="Proteomes" id="UP000738325"/>
    </source>
</evidence>
<gene>
    <name evidence="1" type="ORF">BGZ99_001695</name>
</gene>
<sequence length="77" mass="8952">MRAKNQLGLATLERATIPDFQNTQLIARGEGACTFRVSWRDEDVMVKKCDTWNQRHVVKELEHEAKVCRVLQKLQGR</sequence>
<evidence type="ECO:0000313" key="1">
    <source>
        <dbReference type="EMBL" id="KAG0324559.1"/>
    </source>
</evidence>
<organism evidence="1 2">
    <name type="scientific">Dissophora globulifera</name>
    <dbReference type="NCBI Taxonomy" id="979702"/>
    <lineage>
        <taxon>Eukaryota</taxon>
        <taxon>Fungi</taxon>
        <taxon>Fungi incertae sedis</taxon>
        <taxon>Mucoromycota</taxon>
        <taxon>Mortierellomycotina</taxon>
        <taxon>Mortierellomycetes</taxon>
        <taxon>Mortierellales</taxon>
        <taxon>Mortierellaceae</taxon>
        <taxon>Dissophora</taxon>
    </lineage>
</organism>
<protein>
    <submittedName>
        <fullName evidence="1">Uncharacterized protein</fullName>
    </submittedName>
</protein>